<name>A0AAV0AQQ3_PHAPC</name>
<accession>A0AAV0AQQ3</accession>
<dbReference type="AlphaFoldDB" id="A0AAV0AQQ3"/>
<reference evidence="2" key="1">
    <citation type="submission" date="2022-06" db="EMBL/GenBank/DDBJ databases">
        <authorList>
            <consortium name="SYNGENTA / RWTH Aachen University"/>
        </authorList>
    </citation>
    <scope>NUCLEOTIDE SEQUENCE</scope>
</reference>
<sequence>MKLLSLFIFALLAFVKTSPPDIHSREVSSVENGRHGLKKRGIVLCNKSFIQCSEQKSICETIEEEKTKSLHGIMVDTLLCNNRNNEGFYRIKFINCAPSTGIIRGPLINLTEKISKYVIVNGKNYVTANNKEYVCASKYGNELMQFSQSSCTTNIGMPGCP</sequence>
<organism evidence="2 3">
    <name type="scientific">Phakopsora pachyrhizi</name>
    <name type="common">Asian soybean rust disease fungus</name>
    <dbReference type="NCBI Taxonomy" id="170000"/>
    <lineage>
        <taxon>Eukaryota</taxon>
        <taxon>Fungi</taxon>
        <taxon>Dikarya</taxon>
        <taxon>Basidiomycota</taxon>
        <taxon>Pucciniomycotina</taxon>
        <taxon>Pucciniomycetes</taxon>
        <taxon>Pucciniales</taxon>
        <taxon>Phakopsoraceae</taxon>
        <taxon>Phakopsora</taxon>
    </lineage>
</organism>
<protein>
    <submittedName>
        <fullName evidence="2">Uncharacterized protein</fullName>
    </submittedName>
</protein>
<keyword evidence="3" id="KW-1185">Reference proteome</keyword>
<feature type="signal peptide" evidence="1">
    <location>
        <begin position="1"/>
        <end position="17"/>
    </location>
</feature>
<comment type="caution">
    <text evidence="2">The sequence shown here is derived from an EMBL/GenBank/DDBJ whole genome shotgun (WGS) entry which is preliminary data.</text>
</comment>
<evidence type="ECO:0000256" key="1">
    <source>
        <dbReference type="SAM" id="SignalP"/>
    </source>
</evidence>
<proteinExistence type="predicted"/>
<evidence type="ECO:0000313" key="3">
    <source>
        <dbReference type="Proteomes" id="UP001153365"/>
    </source>
</evidence>
<gene>
    <name evidence="2" type="ORF">PPACK8108_LOCUS5352</name>
</gene>
<dbReference type="EMBL" id="CALTRL010001033">
    <property type="protein sequence ID" value="CAH7670618.1"/>
    <property type="molecule type" value="Genomic_DNA"/>
</dbReference>
<dbReference type="Proteomes" id="UP001153365">
    <property type="component" value="Unassembled WGS sequence"/>
</dbReference>
<evidence type="ECO:0000313" key="2">
    <source>
        <dbReference type="EMBL" id="CAH7670618.1"/>
    </source>
</evidence>
<feature type="chain" id="PRO_5043998452" evidence="1">
    <location>
        <begin position="18"/>
        <end position="161"/>
    </location>
</feature>
<keyword evidence="1" id="KW-0732">Signal</keyword>